<evidence type="ECO:0000313" key="3">
    <source>
        <dbReference type="Proteomes" id="UP001153069"/>
    </source>
</evidence>
<dbReference type="EMBL" id="CAICTM010000117">
    <property type="protein sequence ID" value="CAB9501767.1"/>
    <property type="molecule type" value="Genomic_DNA"/>
</dbReference>
<dbReference type="InterPro" id="IPR032675">
    <property type="entry name" value="LRR_dom_sf"/>
</dbReference>
<sequence length="366" mass="40906">MALLLPLDQQQQQQQQQPPQEEEETLESVAERLRNNEGGCSCLNVRMNPGYEAADVMLLVDAVRANESLEQVEFFGILADDDVNQATQLLVESFGTLPKLKLLQVSGHCDNLMGVLSRVLADVSLTLQQLSLVYVQLSGPPNDFHSFYRSLAALQKLESFRLVDCQFPRHLQDVGILETILHRLAHLPVPLLHTLEVAPIHEKALGDVISMTTAFTQLLARQSTTLRHLHVYGFFRGQEIVVPLCQALASCHAIQNVRLASTFSQDHCTAIATLMEQHPTLQKLHLDMMVAPETNGDTTQLRLLALALQHNNTRLTHLNIYATNLVRSLLADEFGTALQHYNYSLQHLHLFGCGLSVESFPCHCKD</sequence>
<keyword evidence="3" id="KW-1185">Reference proteome</keyword>
<dbReference type="Gene3D" id="3.80.10.10">
    <property type="entry name" value="Ribonuclease Inhibitor"/>
    <property type="match status" value="1"/>
</dbReference>
<organism evidence="2 3">
    <name type="scientific">Seminavis robusta</name>
    <dbReference type="NCBI Taxonomy" id="568900"/>
    <lineage>
        <taxon>Eukaryota</taxon>
        <taxon>Sar</taxon>
        <taxon>Stramenopiles</taxon>
        <taxon>Ochrophyta</taxon>
        <taxon>Bacillariophyta</taxon>
        <taxon>Bacillariophyceae</taxon>
        <taxon>Bacillariophycidae</taxon>
        <taxon>Naviculales</taxon>
        <taxon>Naviculaceae</taxon>
        <taxon>Seminavis</taxon>
    </lineage>
</organism>
<dbReference type="Proteomes" id="UP001153069">
    <property type="component" value="Unassembled WGS sequence"/>
</dbReference>
<evidence type="ECO:0000313" key="2">
    <source>
        <dbReference type="EMBL" id="CAB9501767.1"/>
    </source>
</evidence>
<feature type="region of interest" description="Disordered" evidence="1">
    <location>
        <begin position="1"/>
        <end position="22"/>
    </location>
</feature>
<reference evidence="2" key="1">
    <citation type="submission" date="2020-06" db="EMBL/GenBank/DDBJ databases">
        <authorList>
            <consortium name="Plant Systems Biology data submission"/>
        </authorList>
    </citation>
    <scope>NUCLEOTIDE SEQUENCE</scope>
    <source>
        <strain evidence="2">D6</strain>
    </source>
</reference>
<comment type="caution">
    <text evidence="2">The sequence shown here is derived from an EMBL/GenBank/DDBJ whole genome shotgun (WGS) entry which is preliminary data.</text>
</comment>
<proteinExistence type="predicted"/>
<name>A0A9N8DEG7_9STRA</name>
<protein>
    <submittedName>
        <fullName evidence="2">Uncharacterized protein</fullName>
    </submittedName>
</protein>
<evidence type="ECO:0000256" key="1">
    <source>
        <dbReference type="SAM" id="MobiDB-lite"/>
    </source>
</evidence>
<gene>
    <name evidence="2" type="ORF">SEMRO_118_G057600.1</name>
</gene>
<dbReference type="SUPFAM" id="SSF52047">
    <property type="entry name" value="RNI-like"/>
    <property type="match status" value="1"/>
</dbReference>
<feature type="compositionally biased region" description="Low complexity" evidence="1">
    <location>
        <begin position="1"/>
        <end position="19"/>
    </location>
</feature>
<dbReference type="AlphaFoldDB" id="A0A9N8DEG7"/>
<accession>A0A9N8DEG7</accession>